<reference evidence="2" key="3">
    <citation type="submission" date="2010-09" db="EMBL/GenBank/DDBJ databases">
        <title>Annotation of Gaeumannomyces graminis var. tritici R3-111a-1.</title>
        <authorList>
            <consortium name="The Broad Institute Genome Sequencing Platform"/>
            <person name="Ma L.-J."/>
            <person name="Dead R."/>
            <person name="Young S.K."/>
            <person name="Zeng Q."/>
            <person name="Gargeya S."/>
            <person name="Fitzgerald M."/>
            <person name="Haas B."/>
            <person name="Abouelleil A."/>
            <person name="Alvarado L."/>
            <person name="Arachchi H.M."/>
            <person name="Berlin A."/>
            <person name="Brown A."/>
            <person name="Chapman S.B."/>
            <person name="Chen Z."/>
            <person name="Dunbar C."/>
            <person name="Freedman E."/>
            <person name="Gearin G."/>
            <person name="Gellesch M."/>
            <person name="Goldberg J."/>
            <person name="Griggs A."/>
            <person name="Gujja S."/>
            <person name="Heiman D."/>
            <person name="Howarth C."/>
            <person name="Larson L."/>
            <person name="Lui A."/>
            <person name="MacDonald P.J.P."/>
            <person name="Mehta T."/>
            <person name="Montmayeur A."/>
            <person name="Murphy C."/>
            <person name="Neiman D."/>
            <person name="Pearson M."/>
            <person name="Priest M."/>
            <person name="Roberts A."/>
            <person name="Saif S."/>
            <person name="Shea T."/>
            <person name="Shenoy N."/>
            <person name="Sisk P."/>
            <person name="Stolte C."/>
            <person name="Sykes S."/>
            <person name="Yandava C."/>
            <person name="Wortman J."/>
            <person name="Nusbaum C."/>
            <person name="Birren B."/>
        </authorList>
    </citation>
    <scope>NUCLEOTIDE SEQUENCE</scope>
    <source>
        <strain evidence="2">R3-111a-1</strain>
    </source>
</reference>
<reference evidence="4" key="1">
    <citation type="submission" date="2010-07" db="EMBL/GenBank/DDBJ databases">
        <title>The genome sequence of Gaeumannomyces graminis var. tritici strain R3-111a-1.</title>
        <authorList>
            <consortium name="The Broad Institute Genome Sequencing Platform"/>
            <person name="Ma L.-J."/>
            <person name="Dead R."/>
            <person name="Young S."/>
            <person name="Zeng Q."/>
            <person name="Koehrsen M."/>
            <person name="Alvarado L."/>
            <person name="Berlin A."/>
            <person name="Chapman S.B."/>
            <person name="Chen Z."/>
            <person name="Freedman E."/>
            <person name="Gellesch M."/>
            <person name="Goldberg J."/>
            <person name="Griggs A."/>
            <person name="Gujja S."/>
            <person name="Heilman E.R."/>
            <person name="Heiman D."/>
            <person name="Hepburn T."/>
            <person name="Howarth C."/>
            <person name="Jen D."/>
            <person name="Larson L."/>
            <person name="Mehta T."/>
            <person name="Neiman D."/>
            <person name="Pearson M."/>
            <person name="Roberts A."/>
            <person name="Saif S."/>
            <person name="Shea T."/>
            <person name="Shenoy N."/>
            <person name="Sisk P."/>
            <person name="Stolte C."/>
            <person name="Sykes S."/>
            <person name="Walk T."/>
            <person name="White J."/>
            <person name="Yandava C."/>
            <person name="Haas B."/>
            <person name="Nusbaum C."/>
            <person name="Birren B."/>
        </authorList>
    </citation>
    <scope>NUCLEOTIDE SEQUENCE [LARGE SCALE GENOMIC DNA]</scope>
    <source>
        <strain evidence="4">R3-111a-1</strain>
    </source>
</reference>
<dbReference type="VEuPathDB" id="FungiDB:GGTG_04555"/>
<dbReference type="EnsemblFungi" id="EJT79471">
    <property type="protein sequence ID" value="EJT79471"/>
    <property type="gene ID" value="GGTG_04555"/>
</dbReference>
<dbReference type="Proteomes" id="UP000006039">
    <property type="component" value="Unassembled WGS sequence"/>
</dbReference>
<accession>J3NTF6</accession>
<dbReference type="GeneID" id="20345013"/>
<dbReference type="AlphaFoldDB" id="J3NTF6"/>
<reference evidence="2" key="2">
    <citation type="submission" date="2010-07" db="EMBL/GenBank/DDBJ databases">
        <authorList>
            <consortium name="The Broad Institute Genome Sequencing Platform"/>
            <consortium name="Broad Institute Genome Sequencing Center for Infectious Disease"/>
            <person name="Ma L.-J."/>
            <person name="Dead R."/>
            <person name="Young S."/>
            <person name="Zeng Q."/>
            <person name="Koehrsen M."/>
            <person name="Alvarado L."/>
            <person name="Berlin A."/>
            <person name="Chapman S.B."/>
            <person name="Chen Z."/>
            <person name="Freedman E."/>
            <person name="Gellesch M."/>
            <person name="Goldberg J."/>
            <person name="Griggs A."/>
            <person name="Gujja S."/>
            <person name="Heilman E.R."/>
            <person name="Heiman D."/>
            <person name="Hepburn T."/>
            <person name="Howarth C."/>
            <person name="Jen D."/>
            <person name="Larson L."/>
            <person name="Mehta T."/>
            <person name="Neiman D."/>
            <person name="Pearson M."/>
            <person name="Roberts A."/>
            <person name="Saif S."/>
            <person name="Shea T."/>
            <person name="Shenoy N."/>
            <person name="Sisk P."/>
            <person name="Stolte C."/>
            <person name="Sykes S."/>
            <person name="Walk T."/>
            <person name="White J."/>
            <person name="Yandava C."/>
            <person name="Haas B."/>
            <person name="Nusbaum C."/>
            <person name="Birren B."/>
        </authorList>
    </citation>
    <scope>NUCLEOTIDE SEQUENCE</scope>
    <source>
        <strain evidence="2">R3-111a-1</strain>
    </source>
</reference>
<name>J3NTF6_GAET3</name>
<evidence type="ECO:0000256" key="1">
    <source>
        <dbReference type="SAM" id="MobiDB-lite"/>
    </source>
</evidence>
<feature type="region of interest" description="Disordered" evidence="1">
    <location>
        <begin position="41"/>
        <end position="65"/>
    </location>
</feature>
<sequence length="101" mass="10766">MQGSNRRGDVNPGKEKGVVTTSDNDLTHTFTGVVAPGVPVAQETNRSDDPQRLKQKGATARDCDEKTDGCVDDTFDGYNGTTTSHALDWVQLAGESLLTVV</sequence>
<proteinExistence type="predicted"/>
<evidence type="ECO:0000313" key="4">
    <source>
        <dbReference type="Proteomes" id="UP000006039"/>
    </source>
</evidence>
<dbReference type="RefSeq" id="XP_009220616.1">
    <property type="nucleotide sequence ID" value="XM_009222352.1"/>
</dbReference>
<feature type="compositionally biased region" description="Basic and acidic residues" evidence="1">
    <location>
        <begin position="1"/>
        <end position="17"/>
    </location>
</feature>
<evidence type="ECO:0000313" key="2">
    <source>
        <dbReference type="EMBL" id="EJT79471.1"/>
    </source>
</evidence>
<organism evidence="2">
    <name type="scientific">Gaeumannomyces tritici (strain R3-111a-1)</name>
    <name type="common">Wheat and barley take-all root rot fungus</name>
    <name type="synonym">Gaeumannomyces graminis var. tritici</name>
    <dbReference type="NCBI Taxonomy" id="644352"/>
    <lineage>
        <taxon>Eukaryota</taxon>
        <taxon>Fungi</taxon>
        <taxon>Dikarya</taxon>
        <taxon>Ascomycota</taxon>
        <taxon>Pezizomycotina</taxon>
        <taxon>Sordariomycetes</taxon>
        <taxon>Sordariomycetidae</taxon>
        <taxon>Magnaporthales</taxon>
        <taxon>Magnaporthaceae</taxon>
        <taxon>Gaeumannomyces</taxon>
    </lineage>
</organism>
<dbReference type="HOGENOM" id="CLU_2291884_0_0_1"/>
<gene>
    <name evidence="3" type="primary">20345013</name>
    <name evidence="2" type="ORF">GGTG_04555</name>
</gene>
<reference evidence="3" key="4">
    <citation type="journal article" date="2015" name="G3 (Bethesda)">
        <title>Genome sequences of three phytopathogenic species of the Magnaporthaceae family of fungi.</title>
        <authorList>
            <person name="Okagaki L.H."/>
            <person name="Nunes C.C."/>
            <person name="Sailsbery J."/>
            <person name="Clay B."/>
            <person name="Brown D."/>
            <person name="John T."/>
            <person name="Oh Y."/>
            <person name="Young N."/>
            <person name="Fitzgerald M."/>
            <person name="Haas B.J."/>
            <person name="Zeng Q."/>
            <person name="Young S."/>
            <person name="Adiconis X."/>
            <person name="Fan L."/>
            <person name="Levin J.Z."/>
            <person name="Mitchell T.K."/>
            <person name="Okubara P.A."/>
            <person name="Farman M.L."/>
            <person name="Kohn L.M."/>
            <person name="Birren B."/>
            <person name="Ma L.-J."/>
            <person name="Dean R.A."/>
        </authorList>
    </citation>
    <scope>NUCLEOTIDE SEQUENCE</scope>
    <source>
        <strain evidence="3">R3-111a-1</strain>
    </source>
</reference>
<feature type="region of interest" description="Disordered" evidence="1">
    <location>
        <begin position="1"/>
        <end position="25"/>
    </location>
</feature>
<reference evidence="3" key="5">
    <citation type="submission" date="2018-04" db="UniProtKB">
        <authorList>
            <consortium name="EnsemblFungi"/>
        </authorList>
    </citation>
    <scope>IDENTIFICATION</scope>
    <source>
        <strain evidence="3">R3-111a-1</strain>
    </source>
</reference>
<keyword evidence="4" id="KW-1185">Reference proteome</keyword>
<dbReference type="EMBL" id="GL385396">
    <property type="protein sequence ID" value="EJT79471.1"/>
    <property type="molecule type" value="Genomic_DNA"/>
</dbReference>
<evidence type="ECO:0000313" key="3">
    <source>
        <dbReference type="EnsemblFungi" id="EJT79471"/>
    </source>
</evidence>
<protein>
    <submittedName>
        <fullName evidence="2 3">Uncharacterized protein</fullName>
    </submittedName>
</protein>